<evidence type="ECO:0000256" key="4">
    <source>
        <dbReference type="ARBA" id="ARBA00023274"/>
    </source>
</evidence>
<dbReference type="Pfam" id="PF01198">
    <property type="entry name" value="Ribosomal_L31e"/>
    <property type="match status" value="1"/>
</dbReference>
<feature type="region of interest" description="Disordered" evidence="8">
    <location>
        <begin position="124"/>
        <end position="151"/>
    </location>
</feature>
<dbReference type="GO" id="GO:0022625">
    <property type="term" value="C:cytosolic large ribosomal subunit"/>
    <property type="evidence" value="ECO:0007669"/>
    <property type="project" value="TreeGrafter"/>
</dbReference>
<reference evidence="10" key="2">
    <citation type="journal article" date="2013" name="Nat. Commun.">
        <title>Genome of the Chinese tree shrew.</title>
        <authorList>
            <person name="Fan Y."/>
            <person name="Huang Z.Y."/>
            <person name="Cao C.C."/>
            <person name="Chen C.S."/>
            <person name="Chen Y.X."/>
            <person name="Fan D.D."/>
            <person name="He J."/>
            <person name="Hou H.L."/>
            <person name="Hu L."/>
            <person name="Hu X.T."/>
            <person name="Jiang X.T."/>
            <person name="Lai R."/>
            <person name="Lang Y.S."/>
            <person name="Liang B."/>
            <person name="Liao S.G."/>
            <person name="Mu D."/>
            <person name="Ma Y.Y."/>
            <person name="Niu Y.Y."/>
            <person name="Sun X.Q."/>
            <person name="Xia J.Q."/>
            <person name="Xiao J."/>
            <person name="Xiong Z.Q."/>
            <person name="Xu L."/>
            <person name="Yang L."/>
            <person name="Zhang Y."/>
            <person name="Zhao W."/>
            <person name="Zhao X.D."/>
            <person name="Zheng Y.T."/>
            <person name="Zhou J.M."/>
            <person name="Zhu Y.B."/>
            <person name="Zhang G.J."/>
            <person name="Wang J."/>
            <person name="Yao Y.G."/>
        </authorList>
    </citation>
    <scope>NUCLEOTIDE SEQUENCE [LARGE SCALE GENOMIC DNA]</scope>
</reference>
<evidence type="ECO:0000313" key="10">
    <source>
        <dbReference type="Proteomes" id="UP000011518"/>
    </source>
</evidence>
<dbReference type="InterPro" id="IPR000054">
    <property type="entry name" value="Ribosomal_eL31"/>
</dbReference>
<evidence type="ECO:0000256" key="3">
    <source>
        <dbReference type="ARBA" id="ARBA00022980"/>
    </source>
</evidence>
<keyword evidence="3 9" id="KW-0689">Ribosomal protein</keyword>
<accession>L9JBH4</accession>
<dbReference type="InterPro" id="IPR020052">
    <property type="entry name" value="Ribosomal_eL31_CS"/>
</dbReference>
<dbReference type="PANTHER" id="PTHR10956">
    <property type="entry name" value="60S RIBOSOMAL PROTEIN L31"/>
    <property type="match status" value="1"/>
</dbReference>
<dbReference type="Proteomes" id="UP000011518">
    <property type="component" value="Unassembled WGS sequence"/>
</dbReference>
<dbReference type="GO" id="GO:0003735">
    <property type="term" value="F:structural constituent of ribosome"/>
    <property type="evidence" value="ECO:0007669"/>
    <property type="project" value="InterPro"/>
</dbReference>
<dbReference type="STRING" id="246437.L9JBH4"/>
<dbReference type="CDD" id="cd00463">
    <property type="entry name" value="Ribosomal_L31e"/>
    <property type="match status" value="1"/>
</dbReference>
<evidence type="ECO:0000256" key="5">
    <source>
        <dbReference type="ARBA" id="ARBA00034092"/>
    </source>
</evidence>
<comment type="similarity">
    <text evidence="1">Belongs to the eukaryotic ribosomal protein eL31 family.</text>
</comment>
<dbReference type="Gene3D" id="3.10.440.10">
    <property type="match status" value="1"/>
</dbReference>
<protein>
    <recommendedName>
        <fullName evidence="6">Large ribosomal subunit protein eL31</fullName>
    </recommendedName>
    <alternativeName>
        <fullName evidence="7">60S ribosomal protein L31</fullName>
    </alternativeName>
</protein>
<evidence type="ECO:0000256" key="2">
    <source>
        <dbReference type="ARBA" id="ARBA00011133"/>
    </source>
</evidence>
<keyword evidence="10" id="KW-1185">Reference proteome</keyword>
<reference evidence="10" key="1">
    <citation type="submission" date="2012-07" db="EMBL/GenBank/DDBJ databases">
        <title>Genome of the Chinese tree shrew, a rising model animal genetically related to primates.</title>
        <authorList>
            <person name="Zhang G."/>
            <person name="Fan Y."/>
            <person name="Yao Y."/>
            <person name="Huang Z."/>
        </authorList>
    </citation>
    <scope>NUCLEOTIDE SEQUENCE [LARGE SCALE GENOMIC DNA]</scope>
</reference>
<proteinExistence type="inferred from homology"/>
<comment type="subunit">
    <text evidence="2">Component of the large ribosomal subunit.</text>
</comment>
<dbReference type="InterPro" id="IPR023621">
    <property type="entry name" value="Ribosomal_eL31_dom_sf"/>
</dbReference>
<dbReference type="SMART" id="SM01380">
    <property type="entry name" value="Ribosomal_L31e"/>
    <property type="match status" value="1"/>
</dbReference>
<dbReference type="SUPFAM" id="SSF54575">
    <property type="entry name" value="Ribosomal protein L31e"/>
    <property type="match status" value="1"/>
</dbReference>
<dbReference type="PANTHER" id="PTHR10956:SF0">
    <property type="entry name" value="60S RIBOSOMAL PROTEIN L31"/>
    <property type="match status" value="1"/>
</dbReference>
<evidence type="ECO:0000256" key="6">
    <source>
        <dbReference type="ARBA" id="ARBA00035230"/>
    </source>
</evidence>
<sequence>MAWASRNMPLGALKEIRKFAMKEMGAPDVRIDTRLNKAVWARGKRNGPYRIRVRSSRKQNEDEDSLKKLYTLLQPSSWPSSHSGGPKANDLIEFHSRWRGDGENRSSMGGHHTPVCWRSFSTQLGQSPGPTAPPLLSPRLQAGPRRGGAGRAAPITDFRGNYFIYTEQEESSSIIQADTLKVIICVNASCTITFL</sequence>
<organism evidence="9 10">
    <name type="scientific">Tupaia chinensis</name>
    <name type="common">Chinese tree shrew</name>
    <name type="synonym">Tupaia belangeri chinensis</name>
    <dbReference type="NCBI Taxonomy" id="246437"/>
    <lineage>
        <taxon>Eukaryota</taxon>
        <taxon>Metazoa</taxon>
        <taxon>Chordata</taxon>
        <taxon>Craniata</taxon>
        <taxon>Vertebrata</taxon>
        <taxon>Euteleostomi</taxon>
        <taxon>Mammalia</taxon>
        <taxon>Eutheria</taxon>
        <taxon>Euarchontoglires</taxon>
        <taxon>Scandentia</taxon>
        <taxon>Tupaiidae</taxon>
        <taxon>Tupaia</taxon>
    </lineage>
</organism>
<gene>
    <name evidence="9" type="ORF">TREES_T100003429</name>
</gene>
<dbReference type="AlphaFoldDB" id="L9JBH4"/>
<name>L9JBH4_TUPCH</name>
<dbReference type="PROSITE" id="PS01144">
    <property type="entry name" value="RIBOSOMAL_L31E"/>
    <property type="match status" value="1"/>
</dbReference>
<evidence type="ECO:0000256" key="7">
    <source>
        <dbReference type="ARBA" id="ARBA00035337"/>
    </source>
</evidence>
<keyword evidence="4" id="KW-0687">Ribonucleoprotein</keyword>
<evidence type="ECO:0000256" key="8">
    <source>
        <dbReference type="SAM" id="MobiDB-lite"/>
    </source>
</evidence>
<comment type="function">
    <text evidence="5">Component of the large ribosomal subunit. The ribosome is a large ribonucleoprotein complex responsible for the synthesis of proteins in the cell.</text>
</comment>
<dbReference type="InParanoid" id="L9JBH4"/>
<dbReference type="EMBL" id="KB321094">
    <property type="protein sequence ID" value="ELW47718.1"/>
    <property type="molecule type" value="Genomic_DNA"/>
</dbReference>
<evidence type="ECO:0000313" key="9">
    <source>
        <dbReference type="EMBL" id="ELW47718.1"/>
    </source>
</evidence>
<evidence type="ECO:0000256" key="1">
    <source>
        <dbReference type="ARBA" id="ARBA00010808"/>
    </source>
</evidence>
<dbReference type="GO" id="GO:0002181">
    <property type="term" value="P:cytoplasmic translation"/>
    <property type="evidence" value="ECO:0007669"/>
    <property type="project" value="TreeGrafter"/>
</dbReference>